<evidence type="ECO:0000313" key="3">
    <source>
        <dbReference type="Proteomes" id="UP000019586"/>
    </source>
</evidence>
<gene>
    <name evidence="2" type="ORF">KPNJ2_04357</name>
</gene>
<evidence type="ECO:0000313" key="2">
    <source>
        <dbReference type="EMBL" id="AHM81137.1"/>
    </source>
</evidence>
<proteinExistence type="predicted"/>
<dbReference type="EMBL" id="CP006918">
    <property type="protein sequence ID" value="AHM81137.1"/>
    <property type="molecule type" value="Genomic_DNA"/>
</dbReference>
<organism evidence="2 3">
    <name type="scientific">Klebsiella pneumoniae 30684/NJST258_2</name>
    <dbReference type="NCBI Taxonomy" id="1420013"/>
    <lineage>
        <taxon>Bacteria</taxon>
        <taxon>Pseudomonadati</taxon>
        <taxon>Pseudomonadota</taxon>
        <taxon>Gammaproteobacteria</taxon>
        <taxon>Enterobacterales</taxon>
        <taxon>Enterobacteriaceae</taxon>
        <taxon>Klebsiella/Raoultella group</taxon>
        <taxon>Klebsiella</taxon>
        <taxon>Klebsiella pneumoniae complex</taxon>
    </lineage>
</organism>
<accession>W8V4M4</accession>
<feature type="region of interest" description="Disordered" evidence="1">
    <location>
        <begin position="56"/>
        <end position="88"/>
    </location>
</feature>
<reference evidence="2 3" key="1">
    <citation type="journal article" date="2014" name="Proc. Natl. Acad. Sci. U.S.A.">
        <title>Molecular dissection of the evolution of carbapenem-resistant multilocus sequence type 258 Klebsiella pneumoniae.</title>
        <authorList>
            <person name="Deleo F.R."/>
            <person name="Chen L."/>
            <person name="Porcella S.F."/>
            <person name="Martens C.A."/>
            <person name="Kobayashi S.D."/>
            <person name="Porter A.R."/>
            <person name="Chavda K.D."/>
            <person name="Jacobs M.R."/>
            <person name="Mathema B."/>
            <person name="Olsen R.J."/>
            <person name="Bonomo R.A."/>
            <person name="Musser J.M."/>
            <person name="Kreiswirth B.N."/>
        </authorList>
    </citation>
    <scope>NUCLEOTIDE SEQUENCE [LARGE SCALE GENOMIC DNA]</scope>
    <source>
        <strain evidence="2">30684/NJST258_2</strain>
    </source>
</reference>
<protein>
    <submittedName>
        <fullName evidence="2">Uncharacterized protein</fullName>
    </submittedName>
</protein>
<dbReference type="Proteomes" id="UP000019586">
    <property type="component" value="Chromosome"/>
</dbReference>
<dbReference type="KEGG" id="kps:KPNJ2_04357"/>
<dbReference type="HOGENOM" id="CLU_189863_0_0_6"/>
<evidence type="ECO:0000256" key="1">
    <source>
        <dbReference type="SAM" id="MobiDB-lite"/>
    </source>
</evidence>
<dbReference type="AlphaFoldDB" id="W8V4M4"/>
<name>W8V4M4_KLEPN</name>
<sequence>MRIVFPLNPCFVLWTSRSHKLPVGGKEEKILIYNQKELNKPMGILYAPLAFTRTATTAGRSPLPQGEGQGEGDRTGGNMRQPGLQIRN</sequence>